<dbReference type="InParanoid" id="A0A0C3GLQ4"/>
<accession>A0A0C3GLQ4</accession>
<sequence length="63" mass="6901">MVDRTRSTRTVTLTSQCDLPLVFLVLRLGLGSASCKNAPRKALVLLKAYLPSRLDSEQDLGPD</sequence>
<protein>
    <submittedName>
        <fullName evidence="1">Uncharacterized protein</fullName>
    </submittedName>
</protein>
<evidence type="ECO:0000313" key="2">
    <source>
        <dbReference type="Proteomes" id="UP000054166"/>
    </source>
</evidence>
<dbReference type="HOGENOM" id="CLU_2886595_0_0_1"/>
<name>A0A0C3GLQ4_PILCF</name>
<evidence type="ECO:0000313" key="1">
    <source>
        <dbReference type="EMBL" id="KIM91501.1"/>
    </source>
</evidence>
<dbReference type="AlphaFoldDB" id="A0A0C3GLQ4"/>
<reference evidence="2" key="2">
    <citation type="submission" date="2015-01" db="EMBL/GenBank/DDBJ databases">
        <title>Evolutionary Origins and Diversification of the Mycorrhizal Mutualists.</title>
        <authorList>
            <consortium name="DOE Joint Genome Institute"/>
            <consortium name="Mycorrhizal Genomics Consortium"/>
            <person name="Kohler A."/>
            <person name="Kuo A."/>
            <person name="Nagy L.G."/>
            <person name="Floudas D."/>
            <person name="Copeland A."/>
            <person name="Barry K.W."/>
            <person name="Cichocki N."/>
            <person name="Veneault-Fourrey C."/>
            <person name="LaButti K."/>
            <person name="Lindquist E.A."/>
            <person name="Lipzen A."/>
            <person name="Lundell T."/>
            <person name="Morin E."/>
            <person name="Murat C."/>
            <person name="Riley R."/>
            <person name="Ohm R."/>
            <person name="Sun H."/>
            <person name="Tunlid A."/>
            <person name="Henrissat B."/>
            <person name="Grigoriev I.V."/>
            <person name="Hibbett D.S."/>
            <person name="Martin F."/>
        </authorList>
    </citation>
    <scope>NUCLEOTIDE SEQUENCE [LARGE SCALE GENOMIC DNA]</scope>
    <source>
        <strain evidence="2">F 1598</strain>
    </source>
</reference>
<dbReference type="Proteomes" id="UP000054166">
    <property type="component" value="Unassembled WGS sequence"/>
</dbReference>
<organism evidence="1 2">
    <name type="scientific">Piloderma croceum (strain F 1598)</name>
    <dbReference type="NCBI Taxonomy" id="765440"/>
    <lineage>
        <taxon>Eukaryota</taxon>
        <taxon>Fungi</taxon>
        <taxon>Dikarya</taxon>
        <taxon>Basidiomycota</taxon>
        <taxon>Agaricomycotina</taxon>
        <taxon>Agaricomycetes</taxon>
        <taxon>Agaricomycetidae</taxon>
        <taxon>Atheliales</taxon>
        <taxon>Atheliaceae</taxon>
        <taxon>Piloderma</taxon>
    </lineage>
</organism>
<keyword evidence="2" id="KW-1185">Reference proteome</keyword>
<reference evidence="1 2" key="1">
    <citation type="submission" date="2014-04" db="EMBL/GenBank/DDBJ databases">
        <authorList>
            <consortium name="DOE Joint Genome Institute"/>
            <person name="Kuo A."/>
            <person name="Tarkka M."/>
            <person name="Buscot F."/>
            <person name="Kohler A."/>
            <person name="Nagy L.G."/>
            <person name="Floudas D."/>
            <person name="Copeland A."/>
            <person name="Barry K.W."/>
            <person name="Cichocki N."/>
            <person name="Veneault-Fourrey C."/>
            <person name="LaButti K."/>
            <person name="Lindquist E.A."/>
            <person name="Lipzen A."/>
            <person name="Lundell T."/>
            <person name="Morin E."/>
            <person name="Murat C."/>
            <person name="Sun H."/>
            <person name="Tunlid A."/>
            <person name="Henrissat B."/>
            <person name="Grigoriev I.V."/>
            <person name="Hibbett D.S."/>
            <person name="Martin F."/>
            <person name="Nordberg H.P."/>
            <person name="Cantor M.N."/>
            <person name="Hua S.X."/>
        </authorList>
    </citation>
    <scope>NUCLEOTIDE SEQUENCE [LARGE SCALE GENOMIC DNA]</scope>
    <source>
        <strain evidence="1 2">F 1598</strain>
    </source>
</reference>
<proteinExistence type="predicted"/>
<gene>
    <name evidence="1" type="ORF">PILCRDRAFT_810783</name>
</gene>
<dbReference type="EMBL" id="KN832971">
    <property type="protein sequence ID" value="KIM91501.1"/>
    <property type="molecule type" value="Genomic_DNA"/>
</dbReference>